<reference evidence="1" key="1">
    <citation type="journal article" date="2021" name="PeerJ">
        <title>Extensive microbial diversity within the chicken gut microbiome revealed by metagenomics and culture.</title>
        <authorList>
            <person name="Gilroy R."/>
            <person name="Ravi A."/>
            <person name="Getino M."/>
            <person name="Pursley I."/>
            <person name="Horton D.L."/>
            <person name="Alikhan N.F."/>
            <person name="Baker D."/>
            <person name="Gharbi K."/>
            <person name="Hall N."/>
            <person name="Watson M."/>
            <person name="Adriaenssens E.M."/>
            <person name="Foster-Nyarko E."/>
            <person name="Jarju S."/>
            <person name="Secka A."/>
            <person name="Antonio M."/>
            <person name="Oren A."/>
            <person name="Chaudhuri R.R."/>
            <person name="La Ragione R."/>
            <person name="Hildebrand F."/>
            <person name="Pallen M.J."/>
        </authorList>
    </citation>
    <scope>NUCLEOTIDE SEQUENCE</scope>
    <source>
        <strain evidence="1">CHK179-5677</strain>
    </source>
</reference>
<reference evidence="1" key="2">
    <citation type="submission" date="2021-09" db="EMBL/GenBank/DDBJ databases">
        <authorList>
            <person name="Gilroy R."/>
        </authorList>
    </citation>
    <scope>NUCLEOTIDE SEQUENCE</scope>
    <source>
        <strain evidence="1">CHK179-5677</strain>
    </source>
</reference>
<dbReference type="AlphaFoldDB" id="A0A921SS47"/>
<evidence type="ECO:0000313" key="1">
    <source>
        <dbReference type="EMBL" id="HJG85867.1"/>
    </source>
</evidence>
<sequence length="127" mass="14250">MHFLVPDHTTPGKRSVTISIQPSDSVLGYRLQSENMAQSEFSKGSSFEISQNGNYQLEIRVSDQESETLQFTISFLKRKPEFDGGDGSEARPYRISTIEQLNAVRLKLSAHLTSDIDIKNGWSLPSE</sequence>
<dbReference type="RefSeq" id="WP_295369563.1">
    <property type="nucleotide sequence ID" value="NZ_DYUC01000020.1"/>
</dbReference>
<dbReference type="Proteomes" id="UP000760668">
    <property type="component" value="Unassembled WGS sequence"/>
</dbReference>
<accession>A0A921SS47</accession>
<organism evidence="1 2">
    <name type="scientific">Pseudoflavonifractor capillosus</name>
    <dbReference type="NCBI Taxonomy" id="106588"/>
    <lineage>
        <taxon>Bacteria</taxon>
        <taxon>Bacillati</taxon>
        <taxon>Bacillota</taxon>
        <taxon>Clostridia</taxon>
        <taxon>Eubacteriales</taxon>
        <taxon>Oscillospiraceae</taxon>
        <taxon>Pseudoflavonifractor</taxon>
    </lineage>
</organism>
<gene>
    <name evidence="1" type="ORF">K8V01_02385</name>
</gene>
<dbReference type="EMBL" id="DYUC01000020">
    <property type="protein sequence ID" value="HJG85867.1"/>
    <property type="molecule type" value="Genomic_DNA"/>
</dbReference>
<name>A0A921SS47_9FIRM</name>
<comment type="caution">
    <text evidence="1">The sequence shown here is derived from an EMBL/GenBank/DDBJ whole genome shotgun (WGS) entry which is preliminary data.</text>
</comment>
<proteinExistence type="predicted"/>
<protein>
    <submittedName>
        <fullName evidence="1">Uncharacterized protein</fullName>
    </submittedName>
</protein>
<evidence type="ECO:0000313" key="2">
    <source>
        <dbReference type="Proteomes" id="UP000760668"/>
    </source>
</evidence>